<evidence type="ECO:0000313" key="2">
    <source>
        <dbReference type="EMBL" id="KAJ1118403.1"/>
    </source>
</evidence>
<reference evidence="2" key="1">
    <citation type="journal article" date="2022" name="bioRxiv">
        <title>Sequencing and chromosome-scale assembly of the giantPleurodeles waltlgenome.</title>
        <authorList>
            <person name="Brown T."/>
            <person name="Elewa A."/>
            <person name="Iarovenko S."/>
            <person name="Subramanian E."/>
            <person name="Araus A.J."/>
            <person name="Petzold A."/>
            <person name="Susuki M."/>
            <person name="Suzuki K.-i.T."/>
            <person name="Hayashi T."/>
            <person name="Toyoda A."/>
            <person name="Oliveira C."/>
            <person name="Osipova E."/>
            <person name="Leigh N.D."/>
            <person name="Simon A."/>
            <person name="Yun M.H."/>
        </authorList>
    </citation>
    <scope>NUCLEOTIDE SEQUENCE</scope>
    <source>
        <strain evidence="2">20211129_DDA</strain>
        <tissue evidence="2">Liver</tissue>
    </source>
</reference>
<dbReference type="EMBL" id="JANPWB010000012">
    <property type="protein sequence ID" value="KAJ1118403.1"/>
    <property type="molecule type" value="Genomic_DNA"/>
</dbReference>
<comment type="caution">
    <text evidence="2">The sequence shown here is derived from an EMBL/GenBank/DDBJ whole genome shotgun (WGS) entry which is preliminary data.</text>
</comment>
<dbReference type="AlphaFoldDB" id="A0AAV7NQP9"/>
<feature type="region of interest" description="Disordered" evidence="1">
    <location>
        <begin position="39"/>
        <end position="60"/>
    </location>
</feature>
<dbReference type="Proteomes" id="UP001066276">
    <property type="component" value="Chromosome 8"/>
</dbReference>
<evidence type="ECO:0000256" key="1">
    <source>
        <dbReference type="SAM" id="MobiDB-lite"/>
    </source>
</evidence>
<accession>A0AAV7NQP9</accession>
<gene>
    <name evidence="2" type="ORF">NDU88_006594</name>
</gene>
<sequence>MQTDVGLQMPEMFKQPLRTKCVTPQVPGNEAVQNTRTLTHDGNIHGSTISTAGAAHNQERTDTTSLLGDLQISESDSLQDSRPAASSQIVVGEKVDLGGAANEAGVSCLSQQDALHEVINGGRKASSVPKTDLPIISRKRDDDKLPGISGNPGVLSLGARAIRGGETGQMETSENFFSLYDQSKESDEDTSSTEIDSAESSATSIWGSSKLICKRKPKHSQLSDVCSQRGANRDRNLHNRGGAGEMQWATQQIYSNTNIADNLPISPMAGPLEHLEPPSLELIYRTMVHNHEQAQKDSRKAKTSNEQLQTLIKRVVNSCHDISVCITTMETRTDVLETEVKAAAKQSAVQESQISDIQWKLEDAENR</sequence>
<evidence type="ECO:0000313" key="3">
    <source>
        <dbReference type="Proteomes" id="UP001066276"/>
    </source>
</evidence>
<proteinExistence type="predicted"/>
<organism evidence="2 3">
    <name type="scientific">Pleurodeles waltl</name>
    <name type="common">Iberian ribbed newt</name>
    <dbReference type="NCBI Taxonomy" id="8319"/>
    <lineage>
        <taxon>Eukaryota</taxon>
        <taxon>Metazoa</taxon>
        <taxon>Chordata</taxon>
        <taxon>Craniata</taxon>
        <taxon>Vertebrata</taxon>
        <taxon>Euteleostomi</taxon>
        <taxon>Amphibia</taxon>
        <taxon>Batrachia</taxon>
        <taxon>Caudata</taxon>
        <taxon>Salamandroidea</taxon>
        <taxon>Salamandridae</taxon>
        <taxon>Pleurodelinae</taxon>
        <taxon>Pleurodeles</taxon>
    </lineage>
</organism>
<keyword evidence="3" id="KW-1185">Reference proteome</keyword>
<name>A0AAV7NQP9_PLEWA</name>
<feature type="region of interest" description="Disordered" evidence="1">
    <location>
        <begin position="222"/>
        <end position="244"/>
    </location>
</feature>
<protein>
    <submittedName>
        <fullName evidence="2">Uncharacterized protein</fullName>
    </submittedName>
</protein>